<keyword evidence="3 8" id="KW-0540">Nuclease</keyword>
<comment type="cofactor">
    <cofactor evidence="8">
        <name>Zn(2+)</name>
        <dbReference type="ChEBI" id="CHEBI:29105"/>
    </cofactor>
    <text evidence="8">Binds 2 Zn(2+) ions.</text>
</comment>
<feature type="active site" description="Proton acceptor" evidence="8">
    <location>
        <position position="84"/>
    </location>
</feature>
<comment type="caution">
    <text evidence="10">The sequence shown here is derived from an EMBL/GenBank/DDBJ whole genome shotgun (WGS) entry which is preliminary data.</text>
</comment>
<dbReference type="InterPro" id="IPR036866">
    <property type="entry name" value="RibonucZ/Hydroxyglut_hydro"/>
</dbReference>
<evidence type="ECO:0000313" key="10">
    <source>
        <dbReference type="EMBL" id="EGK01014.1"/>
    </source>
</evidence>
<gene>
    <name evidence="8" type="primary">rnz</name>
    <name evidence="10" type="ORF">HMPREF9455_02803</name>
</gene>
<feature type="binding site" evidence="8">
    <location>
        <position position="84"/>
    </location>
    <ligand>
        <name>Zn(2+)</name>
        <dbReference type="ChEBI" id="CHEBI:29105"/>
        <label>2</label>
        <note>catalytic</note>
    </ligand>
</feature>
<keyword evidence="5 8" id="KW-0255">Endonuclease</keyword>
<comment type="similarity">
    <text evidence="8">Belongs to the RNase Z family.</text>
</comment>
<sequence>MAAQPANAQTDTYRVVRMERFELDILGCGSATPTTLHNPSSQVLNIREKLYMIDCGEGTQLQFRRSKLRFGRLNHIFISHLHGDHCFGLIGLISTLGLLGRTGALVIHTVAGLENTLRPEIDFFCKDNPFEVKIEVFNPKVSEVIYEDRSVSVKTIPLVHRVPCAGFLFEEKQKEAHLLPDMIKFYNIPIRELAKIKQGADFVTEDGKVVPHERLTTPAEPARCYAYCSDTAYSEKIIPVIEGVDLLYHEATFADTDKSRAKETGHSTAGQAAQIAKMANVKKLMLGHFSARYPDNNILLEEARAVFANTVLANEGLREKL</sequence>
<dbReference type="PANTHER" id="PTHR46018">
    <property type="entry name" value="ZINC PHOSPHODIESTERASE ELAC PROTEIN 1"/>
    <property type="match status" value="1"/>
</dbReference>
<dbReference type="CDD" id="cd07717">
    <property type="entry name" value="RNaseZ_ZiPD-like_MBL-fold"/>
    <property type="match status" value="1"/>
</dbReference>
<feature type="binding site" evidence="8">
    <location>
        <position position="230"/>
    </location>
    <ligand>
        <name>Zn(2+)</name>
        <dbReference type="ChEBI" id="CHEBI:29105"/>
        <label>2</label>
        <note>catalytic</note>
    </ligand>
</feature>
<keyword evidence="6 8" id="KW-0378">Hydrolase</keyword>
<evidence type="ECO:0000256" key="8">
    <source>
        <dbReference type="HAMAP-Rule" id="MF_01818"/>
    </source>
</evidence>
<reference evidence="10 11" key="1">
    <citation type="submission" date="2011-04" db="EMBL/GenBank/DDBJ databases">
        <title>The Genome Sequence of Dysgonomonas gadei ATCC BAA-286.</title>
        <authorList>
            <consortium name="The Broad Institute Genome Sequencing Platform"/>
            <person name="Earl A."/>
            <person name="Ward D."/>
            <person name="Feldgarden M."/>
            <person name="Gevers D."/>
            <person name="Pudlo N."/>
            <person name="Martens E."/>
            <person name="Allen-Vercoe E."/>
            <person name="Young S.K."/>
            <person name="Zeng Q."/>
            <person name="Gargeya S."/>
            <person name="Fitzgerald M."/>
            <person name="Haas B."/>
            <person name="Abouelleil A."/>
            <person name="Alvarado L."/>
            <person name="Arachchi H.M."/>
            <person name="Berlin A."/>
            <person name="Brown A."/>
            <person name="Chapman S.B."/>
            <person name="Chen Z."/>
            <person name="Dunbar C."/>
            <person name="Freedman E."/>
            <person name="Gearin G."/>
            <person name="Gellesch M."/>
            <person name="Goldberg J."/>
            <person name="Griggs A."/>
            <person name="Gujja S."/>
            <person name="Heiman D."/>
            <person name="Howarth C."/>
            <person name="Larson L."/>
            <person name="Lui A."/>
            <person name="MacDonald P.J.P."/>
            <person name="Mehta T."/>
            <person name="Montmayeur A."/>
            <person name="Murphy C."/>
            <person name="Neiman D."/>
            <person name="Pearson M."/>
            <person name="Priest M."/>
            <person name="Roberts A."/>
            <person name="Saif S."/>
            <person name="Shea T."/>
            <person name="Shenoy N."/>
            <person name="Sisk P."/>
            <person name="Stolte C."/>
            <person name="Sykes S."/>
            <person name="Yandava C."/>
            <person name="Wortman J."/>
            <person name="Nusbaum C."/>
            <person name="Birren B."/>
        </authorList>
    </citation>
    <scope>NUCLEOTIDE SEQUENCE [LARGE SCALE GENOMIC DNA]</scope>
    <source>
        <strain evidence="10 11">ATCC BAA-286</strain>
    </source>
</reference>
<dbReference type="NCBIfam" id="NF000801">
    <property type="entry name" value="PRK00055.1-3"/>
    <property type="match status" value="1"/>
</dbReference>
<dbReference type="SUPFAM" id="SSF56281">
    <property type="entry name" value="Metallo-hydrolase/oxidoreductase"/>
    <property type="match status" value="1"/>
</dbReference>
<dbReference type="AlphaFoldDB" id="F5J0D6"/>
<organism evidence="10 11">
    <name type="scientific">Dysgonomonas gadei ATCC BAA-286</name>
    <dbReference type="NCBI Taxonomy" id="742766"/>
    <lineage>
        <taxon>Bacteria</taxon>
        <taxon>Pseudomonadati</taxon>
        <taxon>Bacteroidota</taxon>
        <taxon>Bacteroidia</taxon>
        <taxon>Bacteroidales</taxon>
        <taxon>Dysgonomonadaceae</taxon>
        <taxon>Dysgonomonas</taxon>
    </lineage>
</organism>
<feature type="binding site" evidence="8">
    <location>
        <position position="80"/>
    </location>
    <ligand>
        <name>Zn(2+)</name>
        <dbReference type="ChEBI" id="CHEBI:29105"/>
        <label>1</label>
        <note>catalytic</note>
    </ligand>
</feature>
<feature type="binding site" evidence="8">
    <location>
        <position position="85"/>
    </location>
    <ligand>
        <name>Zn(2+)</name>
        <dbReference type="ChEBI" id="CHEBI:29105"/>
        <label>2</label>
        <note>catalytic</note>
    </ligand>
</feature>
<dbReference type="EC" id="3.1.26.11" evidence="8"/>
<proteinExistence type="inferred from homology"/>
<dbReference type="GO" id="GO:0008270">
    <property type="term" value="F:zinc ion binding"/>
    <property type="evidence" value="ECO:0007669"/>
    <property type="project" value="UniProtKB-UniRule"/>
</dbReference>
<keyword evidence="4 8" id="KW-0479">Metal-binding</keyword>
<evidence type="ECO:0000256" key="1">
    <source>
        <dbReference type="ARBA" id="ARBA00011738"/>
    </source>
</evidence>
<dbReference type="Proteomes" id="UP000004913">
    <property type="component" value="Unassembled WGS sequence"/>
</dbReference>
<feature type="binding site" evidence="8">
    <location>
        <position position="288"/>
    </location>
    <ligand>
        <name>Zn(2+)</name>
        <dbReference type="ChEBI" id="CHEBI:29105"/>
        <label>2</label>
        <note>catalytic</note>
    </ligand>
</feature>
<keyword evidence="2 8" id="KW-0819">tRNA processing</keyword>
<feature type="domain" description="Metallo-beta-lactamase" evidence="9">
    <location>
        <begin position="223"/>
        <end position="289"/>
    </location>
</feature>
<dbReference type="NCBIfam" id="TIGR02651">
    <property type="entry name" value="RNase_Z"/>
    <property type="match status" value="1"/>
</dbReference>
<feature type="binding site" evidence="8">
    <location>
        <position position="160"/>
    </location>
    <ligand>
        <name>Zn(2+)</name>
        <dbReference type="ChEBI" id="CHEBI:29105"/>
        <label>1</label>
        <note>catalytic</note>
    </ligand>
</feature>
<dbReference type="Gene3D" id="3.60.15.10">
    <property type="entry name" value="Ribonuclease Z/Hydroxyacylglutathione hydrolase-like"/>
    <property type="match status" value="1"/>
</dbReference>
<keyword evidence="7 8" id="KW-0862">Zinc</keyword>
<evidence type="ECO:0000256" key="5">
    <source>
        <dbReference type="ARBA" id="ARBA00022759"/>
    </source>
</evidence>
<dbReference type="Pfam" id="PF23023">
    <property type="entry name" value="Anti-Pycsar_Apyc1"/>
    <property type="match status" value="1"/>
</dbReference>
<dbReference type="Pfam" id="PF12706">
    <property type="entry name" value="Lactamase_B_2"/>
    <property type="match status" value="1"/>
</dbReference>
<evidence type="ECO:0000256" key="2">
    <source>
        <dbReference type="ARBA" id="ARBA00022694"/>
    </source>
</evidence>
<protein>
    <recommendedName>
        <fullName evidence="8">Ribonuclease Z</fullName>
        <shortName evidence="8">RNase Z</shortName>
        <ecNumber evidence="8">3.1.26.11</ecNumber>
    </recommendedName>
    <alternativeName>
        <fullName evidence="8">tRNA 3 endonuclease</fullName>
    </alternativeName>
    <alternativeName>
        <fullName evidence="8">tRNase Z</fullName>
    </alternativeName>
</protein>
<feature type="binding site" evidence="8">
    <location>
        <position position="82"/>
    </location>
    <ligand>
        <name>Zn(2+)</name>
        <dbReference type="ChEBI" id="CHEBI:29105"/>
        <label>1</label>
        <note>catalytic</note>
    </ligand>
</feature>
<dbReference type="HAMAP" id="MF_01818">
    <property type="entry name" value="RNase_Z_BN"/>
    <property type="match status" value="1"/>
</dbReference>
<evidence type="ECO:0000259" key="9">
    <source>
        <dbReference type="Pfam" id="PF12706"/>
    </source>
</evidence>
<dbReference type="STRING" id="742766.HMPREF9455_02803"/>
<dbReference type="PANTHER" id="PTHR46018:SF2">
    <property type="entry name" value="ZINC PHOSPHODIESTERASE ELAC PROTEIN 1"/>
    <property type="match status" value="1"/>
</dbReference>
<accession>F5J0D6</accession>
<dbReference type="InterPro" id="IPR013471">
    <property type="entry name" value="RNase_Z/BN"/>
</dbReference>
<evidence type="ECO:0000256" key="7">
    <source>
        <dbReference type="ARBA" id="ARBA00022833"/>
    </source>
</evidence>
<evidence type="ECO:0000256" key="6">
    <source>
        <dbReference type="ARBA" id="ARBA00022801"/>
    </source>
</evidence>
<evidence type="ECO:0000256" key="4">
    <source>
        <dbReference type="ARBA" id="ARBA00022723"/>
    </source>
</evidence>
<comment type="function">
    <text evidence="8">Zinc phosphodiesterase, which displays some tRNA 3'-processing endonuclease activity. Probably involved in tRNA maturation, by removing a 3'-trailer from precursor tRNA.</text>
</comment>
<comment type="subunit">
    <text evidence="1 8">Homodimer.</text>
</comment>
<feature type="binding site" evidence="8">
    <location>
        <position position="230"/>
    </location>
    <ligand>
        <name>Zn(2+)</name>
        <dbReference type="ChEBI" id="CHEBI:29105"/>
        <label>1</label>
        <note>catalytic</note>
    </ligand>
</feature>
<name>F5J0D6_9BACT</name>
<dbReference type="HOGENOM" id="CLU_031317_2_1_10"/>
<comment type="catalytic activity">
    <reaction evidence="8">
        <text>Endonucleolytic cleavage of RNA, removing extra 3' nucleotides from tRNA precursor, generating 3' termini of tRNAs. A 3'-hydroxy group is left at the tRNA terminus and a 5'-phosphoryl group is left at the trailer molecule.</text>
        <dbReference type="EC" id="3.1.26.11"/>
    </reaction>
</comment>
<dbReference type="InterPro" id="IPR001279">
    <property type="entry name" value="Metallo-B-lactamas"/>
</dbReference>
<dbReference type="eggNOG" id="COG1234">
    <property type="taxonomic scope" value="Bacteria"/>
</dbReference>
<dbReference type="GO" id="GO:0042781">
    <property type="term" value="F:3'-tRNA processing endoribonuclease activity"/>
    <property type="evidence" value="ECO:0007669"/>
    <property type="project" value="UniProtKB-UniRule"/>
</dbReference>
<evidence type="ECO:0000313" key="11">
    <source>
        <dbReference type="Proteomes" id="UP000004913"/>
    </source>
</evidence>
<evidence type="ECO:0000256" key="3">
    <source>
        <dbReference type="ARBA" id="ARBA00022722"/>
    </source>
</evidence>
<dbReference type="EMBL" id="ADLV01000032">
    <property type="protein sequence ID" value="EGK01014.1"/>
    <property type="molecule type" value="Genomic_DNA"/>
</dbReference>
<keyword evidence="11" id="KW-1185">Reference proteome</keyword>